<evidence type="ECO:0000256" key="1">
    <source>
        <dbReference type="SAM" id="MobiDB-lite"/>
    </source>
</evidence>
<evidence type="ECO:0000256" key="2">
    <source>
        <dbReference type="SAM" id="SignalP"/>
    </source>
</evidence>
<feature type="chain" id="PRO_5026950895" evidence="2">
    <location>
        <begin position="23"/>
        <end position="147"/>
    </location>
</feature>
<gene>
    <name evidence="4" type="primary">LOC111020062</name>
</gene>
<feature type="region of interest" description="Disordered" evidence="1">
    <location>
        <begin position="37"/>
        <end position="105"/>
    </location>
</feature>
<dbReference type="RefSeq" id="XP_022152315.1">
    <property type="nucleotide sequence ID" value="XM_022296623.1"/>
</dbReference>
<feature type="signal peptide" evidence="2">
    <location>
        <begin position="1"/>
        <end position="22"/>
    </location>
</feature>
<keyword evidence="3" id="KW-1185">Reference proteome</keyword>
<dbReference type="PANTHER" id="PTHR35094:SF1">
    <property type="entry name" value="PROTEIN, PUTATIVE-RELATED"/>
    <property type="match status" value="1"/>
</dbReference>
<protein>
    <submittedName>
        <fullName evidence="4">Acrosin</fullName>
    </submittedName>
</protein>
<sequence>MLPLKSLLFLNLLLLISPSATAAASAAARFLDEAPAVPSTTGDPTVKCAPCDQNPPSPPPPPIYPSPPPPSPPPPDVLPYYSPPPPKKPKNNDNCPPPPYPPSFTYITGPPGDLYPIDQDYNAAARTLTSAAAAAVVGLGLVGLFVV</sequence>
<dbReference type="Proteomes" id="UP000504603">
    <property type="component" value="Unplaced"/>
</dbReference>
<dbReference type="KEGG" id="mcha:111020062"/>
<proteinExistence type="predicted"/>
<name>A0A6J1DDL2_MOMCH</name>
<dbReference type="GeneID" id="111020062"/>
<dbReference type="PANTHER" id="PTHR35094">
    <property type="entry name" value="LEUCINE-RICH REPEAT EXTENSIN-LIKE PROTEIN 2"/>
    <property type="match status" value="1"/>
</dbReference>
<evidence type="ECO:0000313" key="3">
    <source>
        <dbReference type="Proteomes" id="UP000504603"/>
    </source>
</evidence>
<feature type="compositionally biased region" description="Pro residues" evidence="1">
    <location>
        <begin position="53"/>
        <end position="86"/>
    </location>
</feature>
<accession>A0A6J1DDL2</accession>
<dbReference type="AlphaFoldDB" id="A0A6J1DDL2"/>
<evidence type="ECO:0000313" key="4">
    <source>
        <dbReference type="RefSeq" id="XP_022152315.1"/>
    </source>
</evidence>
<reference evidence="4" key="1">
    <citation type="submission" date="2025-08" db="UniProtKB">
        <authorList>
            <consortium name="RefSeq"/>
        </authorList>
    </citation>
    <scope>IDENTIFICATION</scope>
    <source>
        <strain evidence="4">OHB3-1</strain>
    </source>
</reference>
<keyword evidence="2" id="KW-0732">Signal</keyword>
<organism evidence="3 4">
    <name type="scientific">Momordica charantia</name>
    <name type="common">Bitter gourd</name>
    <name type="synonym">Balsam pear</name>
    <dbReference type="NCBI Taxonomy" id="3673"/>
    <lineage>
        <taxon>Eukaryota</taxon>
        <taxon>Viridiplantae</taxon>
        <taxon>Streptophyta</taxon>
        <taxon>Embryophyta</taxon>
        <taxon>Tracheophyta</taxon>
        <taxon>Spermatophyta</taxon>
        <taxon>Magnoliopsida</taxon>
        <taxon>eudicotyledons</taxon>
        <taxon>Gunneridae</taxon>
        <taxon>Pentapetalae</taxon>
        <taxon>rosids</taxon>
        <taxon>fabids</taxon>
        <taxon>Cucurbitales</taxon>
        <taxon>Cucurbitaceae</taxon>
        <taxon>Momordiceae</taxon>
        <taxon>Momordica</taxon>
    </lineage>
</organism>